<organism evidence="1">
    <name type="scientific">Candidatus Nitrotoga fabula</name>
    <dbReference type="NCBI Taxonomy" id="2182327"/>
    <lineage>
        <taxon>Bacteria</taxon>
        <taxon>Pseudomonadati</taxon>
        <taxon>Pseudomonadota</taxon>
        <taxon>Betaproteobacteria</taxon>
        <taxon>Nitrosomonadales</taxon>
        <taxon>Gallionellaceae</taxon>
        <taxon>Candidatus Nitrotoga</taxon>
    </lineage>
</organism>
<dbReference type="Gene3D" id="3.40.50.10140">
    <property type="entry name" value="Toll/interleukin-1 receptor homology (TIR) domain"/>
    <property type="match status" value="1"/>
</dbReference>
<reference evidence="1" key="1">
    <citation type="submission" date="2018-05" db="EMBL/GenBank/DDBJ databases">
        <authorList>
            <person name="Lanie J.A."/>
            <person name="Ng W.-L."/>
            <person name="Kazmierczak K.M."/>
            <person name="Andrzejewski T.M."/>
            <person name="Davidsen T.M."/>
            <person name="Wayne K.J."/>
            <person name="Tettelin H."/>
            <person name="Glass J.I."/>
            <person name="Rusch D."/>
            <person name="Podicherti R."/>
            <person name="Tsui H.-C.T."/>
            <person name="Winkler M.E."/>
        </authorList>
    </citation>
    <scope>NUCLEOTIDE SEQUENCE</scope>
    <source>
        <strain evidence="1">KNB</strain>
    </source>
</reference>
<dbReference type="SUPFAM" id="SSF52200">
    <property type="entry name" value="Toll/Interleukin receptor TIR domain"/>
    <property type="match status" value="1"/>
</dbReference>
<sequence>MKIFISWSGTRSQKVANLISDWLCCVIQAAKPWISTRDLDRGSFWFGEINNQLKDTSVGIICLTQENKNRPWILFEAGALAKGLSTSRVCTFLIDLEPRDIEDPLAQFNHTFPNQESVLALVRTLNDALGTSGLDIRILEQVFYTYWPQFENGFKNALANTEPISPTKPRPKEDVLGEILDSTRMLNARIRRLESNFELSKSDQTRYKNRFFDGSPLEEHPDINKIKKLMVFGVPIEVLFERFPEIPRDLIHAIYQDYNEFFRANAKDN</sequence>
<dbReference type="InterPro" id="IPR035897">
    <property type="entry name" value="Toll_tir_struct_dom_sf"/>
</dbReference>
<accession>A0A2X0SIT8</accession>
<proteinExistence type="predicted"/>
<name>A0A2X0SIT8_9PROT</name>
<gene>
    <name evidence="1" type="ORF">NITFAB_1336</name>
</gene>
<dbReference type="EMBL" id="LS423452">
    <property type="protein sequence ID" value="SPS05746.1"/>
    <property type="molecule type" value="Genomic_DNA"/>
</dbReference>
<evidence type="ECO:0000313" key="1">
    <source>
        <dbReference type="EMBL" id="SPS05746.1"/>
    </source>
</evidence>
<dbReference type="AlphaFoldDB" id="A0A2X0SIT8"/>
<protein>
    <submittedName>
        <fullName evidence="1">Putative toll-Interleukin receptor</fullName>
    </submittedName>
</protein>
<keyword evidence="1" id="KW-0675">Receptor</keyword>